<organism evidence="9 10">
    <name type="scientific">Tetrapyrgos nigripes</name>
    <dbReference type="NCBI Taxonomy" id="182062"/>
    <lineage>
        <taxon>Eukaryota</taxon>
        <taxon>Fungi</taxon>
        <taxon>Dikarya</taxon>
        <taxon>Basidiomycota</taxon>
        <taxon>Agaricomycotina</taxon>
        <taxon>Agaricomycetes</taxon>
        <taxon>Agaricomycetidae</taxon>
        <taxon>Agaricales</taxon>
        <taxon>Marasmiineae</taxon>
        <taxon>Marasmiaceae</taxon>
        <taxon>Tetrapyrgos</taxon>
    </lineage>
</organism>
<dbReference type="AlphaFoldDB" id="A0A8H5GZD5"/>
<evidence type="ECO:0000259" key="8">
    <source>
        <dbReference type="Pfam" id="PF11699"/>
    </source>
</evidence>
<dbReference type="InterPro" id="IPR025974">
    <property type="entry name" value="Mif2/CENP-C_cupin"/>
</dbReference>
<dbReference type="Proteomes" id="UP000559256">
    <property type="component" value="Unassembled WGS sequence"/>
</dbReference>
<evidence type="ECO:0000256" key="6">
    <source>
        <dbReference type="ARBA" id="ARBA00075033"/>
    </source>
</evidence>
<protein>
    <recommendedName>
        <fullName evidence="6">CENP-C homolog</fullName>
    </recommendedName>
</protein>
<evidence type="ECO:0000256" key="2">
    <source>
        <dbReference type="ARBA" id="ARBA00010291"/>
    </source>
</evidence>
<dbReference type="GO" id="GO:0051455">
    <property type="term" value="P:spindle attachment to meiosis I kinetochore"/>
    <property type="evidence" value="ECO:0007669"/>
    <property type="project" value="TreeGrafter"/>
</dbReference>
<dbReference type="FunFam" id="2.60.120.10:FF:000033">
    <property type="entry name" value="Centromere protein C 1"/>
    <property type="match status" value="1"/>
</dbReference>
<dbReference type="Pfam" id="PF11699">
    <property type="entry name" value="CENP-C_C"/>
    <property type="match status" value="1"/>
</dbReference>
<dbReference type="GO" id="GO:0051315">
    <property type="term" value="P:attachment of mitotic spindle microtubules to kinetochore"/>
    <property type="evidence" value="ECO:0007669"/>
    <property type="project" value="TreeGrafter"/>
</dbReference>
<evidence type="ECO:0000256" key="5">
    <source>
        <dbReference type="ARBA" id="ARBA00057947"/>
    </source>
</evidence>
<dbReference type="Gene3D" id="2.60.120.10">
    <property type="entry name" value="Jelly Rolls"/>
    <property type="match status" value="1"/>
</dbReference>
<dbReference type="OrthoDB" id="1939643at2759"/>
<reference evidence="9 10" key="1">
    <citation type="journal article" date="2020" name="ISME J.">
        <title>Uncovering the hidden diversity of litter-decomposition mechanisms in mushroom-forming fungi.</title>
        <authorList>
            <person name="Floudas D."/>
            <person name="Bentzer J."/>
            <person name="Ahren D."/>
            <person name="Johansson T."/>
            <person name="Persson P."/>
            <person name="Tunlid A."/>
        </authorList>
    </citation>
    <scope>NUCLEOTIDE SEQUENCE [LARGE SCALE GENOMIC DNA]</scope>
    <source>
        <strain evidence="9 10">CBS 291.85</strain>
    </source>
</reference>
<dbReference type="InterPro" id="IPR011051">
    <property type="entry name" value="RmlC_Cupin_sf"/>
</dbReference>
<dbReference type="GO" id="GO:0000776">
    <property type="term" value="C:kinetochore"/>
    <property type="evidence" value="ECO:0007669"/>
    <property type="project" value="InterPro"/>
</dbReference>
<keyword evidence="3" id="KW-0238">DNA-binding</keyword>
<evidence type="ECO:0000313" key="10">
    <source>
        <dbReference type="Proteomes" id="UP000559256"/>
    </source>
</evidence>
<keyword evidence="10" id="KW-1185">Reference proteome</keyword>
<dbReference type="GO" id="GO:0019237">
    <property type="term" value="F:centromeric DNA binding"/>
    <property type="evidence" value="ECO:0007669"/>
    <property type="project" value="InterPro"/>
</dbReference>
<dbReference type="InterPro" id="IPR028386">
    <property type="entry name" value="CENP-C/Mif2/cnp3"/>
</dbReference>
<keyword evidence="4" id="KW-0539">Nucleus</keyword>
<feature type="compositionally biased region" description="Polar residues" evidence="7">
    <location>
        <begin position="33"/>
        <end position="42"/>
    </location>
</feature>
<comment type="caution">
    <text evidence="9">The sequence shown here is derived from an EMBL/GenBank/DDBJ whole genome shotgun (WGS) entry which is preliminary data.</text>
</comment>
<evidence type="ECO:0000256" key="1">
    <source>
        <dbReference type="ARBA" id="ARBA00004123"/>
    </source>
</evidence>
<feature type="compositionally biased region" description="Polar residues" evidence="7">
    <location>
        <begin position="1"/>
        <end position="16"/>
    </location>
</feature>
<dbReference type="GO" id="GO:0005634">
    <property type="term" value="C:nucleus"/>
    <property type="evidence" value="ECO:0007669"/>
    <property type="project" value="UniProtKB-SubCell"/>
</dbReference>
<feature type="compositionally biased region" description="Low complexity" evidence="7">
    <location>
        <begin position="104"/>
        <end position="115"/>
    </location>
</feature>
<feature type="region of interest" description="Disordered" evidence="7">
    <location>
        <begin position="1"/>
        <end position="168"/>
    </location>
</feature>
<comment type="similarity">
    <text evidence="2">Belongs to the CENP-C/MIF2 family.</text>
</comment>
<evidence type="ECO:0000256" key="3">
    <source>
        <dbReference type="ARBA" id="ARBA00023125"/>
    </source>
</evidence>
<evidence type="ECO:0000256" key="4">
    <source>
        <dbReference type="ARBA" id="ARBA00023242"/>
    </source>
</evidence>
<evidence type="ECO:0000256" key="7">
    <source>
        <dbReference type="SAM" id="MobiDB-lite"/>
    </source>
</evidence>
<dbReference type="PANTHER" id="PTHR16684">
    <property type="entry name" value="CENTROMERE PROTEIN C"/>
    <property type="match status" value="1"/>
</dbReference>
<dbReference type="EMBL" id="JAACJM010000003">
    <property type="protein sequence ID" value="KAF5373827.1"/>
    <property type="molecule type" value="Genomic_DNA"/>
</dbReference>
<dbReference type="GO" id="GO:0051382">
    <property type="term" value="P:kinetochore assembly"/>
    <property type="evidence" value="ECO:0007669"/>
    <property type="project" value="InterPro"/>
</dbReference>
<feature type="domain" description="Mif2/CENP-C cupin" evidence="8">
    <location>
        <begin position="210"/>
        <end position="293"/>
    </location>
</feature>
<comment type="subcellular location">
    <subcellularLocation>
        <location evidence="1">Nucleus</location>
    </subcellularLocation>
</comment>
<proteinExistence type="inferred from homology"/>
<name>A0A8H5GZD5_9AGAR</name>
<dbReference type="CDD" id="cd06993">
    <property type="entry name" value="cupin_CENP-C_C"/>
    <property type="match status" value="1"/>
</dbReference>
<comment type="function">
    <text evidence="5">Component of the kinetochore, a multiprotein complex that assembles on centromeric DNA and attaches chromosomes to spindle microtubules, mediating chromosome segregation and sister chromatid segregation during meiosis and mitosis. Component of the inner kinetochore constitutive centromere-associated network (CCAN), which serves as a structural platform for outer kinetochore assembly.</text>
</comment>
<dbReference type="SUPFAM" id="SSF51182">
    <property type="entry name" value="RmlC-like cupins"/>
    <property type="match status" value="1"/>
</dbReference>
<feature type="compositionally biased region" description="Low complexity" evidence="7">
    <location>
        <begin position="134"/>
        <end position="144"/>
    </location>
</feature>
<sequence length="373" mass="40350">MPYQPSLDTTSITPPSESDDSLSGDPAIIRPNSRGTASTAASSPVDAYASAASEAEGEEMETPTQSHTQPESDEQVQQVGRPLESAMRHKSTSSTATLHLGPISSGSSSSGSSVSRPGKEARVVSPPPESVAGSSTSSSTTISRRASRRKSKSSIALSGLNPEQGWDEYTEANGNVMDFRTEMEVQRRLTYTEKVISQEMGSAAQGNWSFTKVFVDGSFMASGYLYIPKGGKKESKSVRDNTYIFHVLDGAVNVRIHMTSFILASGGTFMVPRGNVYYIENISDRPAKLMFVQAREMTVNETEDPLRLVRGQQQRHLAAVQVDEVPPIALVMVLADIDASGFTSERAQSIRRFLCFGNTGQESRTFEIASPEI</sequence>
<gene>
    <name evidence="9" type="ORF">D9758_000978</name>
</gene>
<evidence type="ECO:0000313" key="9">
    <source>
        <dbReference type="EMBL" id="KAF5373827.1"/>
    </source>
</evidence>
<accession>A0A8H5GZD5</accession>
<dbReference type="PANTHER" id="PTHR16684:SF11">
    <property type="entry name" value="CENTROMERE PROTEIN C"/>
    <property type="match status" value="1"/>
</dbReference>
<dbReference type="InterPro" id="IPR014710">
    <property type="entry name" value="RmlC-like_jellyroll"/>
</dbReference>